<proteinExistence type="predicted"/>
<dbReference type="AlphaFoldDB" id="A0A0P1E7Z3"/>
<organism evidence="1 2">
    <name type="scientific">Ruegeria atlantica</name>
    <dbReference type="NCBI Taxonomy" id="81569"/>
    <lineage>
        <taxon>Bacteria</taxon>
        <taxon>Pseudomonadati</taxon>
        <taxon>Pseudomonadota</taxon>
        <taxon>Alphaproteobacteria</taxon>
        <taxon>Rhodobacterales</taxon>
        <taxon>Roseobacteraceae</taxon>
        <taxon>Ruegeria</taxon>
    </lineage>
</organism>
<evidence type="ECO:0000313" key="2">
    <source>
        <dbReference type="Proteomes" id="UP000050786"/>
    </source>
</evidence>
<gene>
    <name evidence="1" type="ORF">RUM4293_04045</name>
</gene>
<name>A0A0P1E7Z3_9RHOB</name>
<keyword evidence="2" id="KW-1185">Reference proteome</keyword>
<evidence type="ECO:0000313" key="1">
    <source>
        <dbReference type="EMBL" id="CUH45135.1"/>
    </source>
</evidence>
<sequence length="67" mass="7277">MTKNLSVFLILVGLAIAGALLYAVVAEDGDELPVGLFVVRVFGTEPASRPSRRLKWAQVQRLPISIL</sequence>
<accession>A0A0P1E7Z3</accession>
<protein>
    <submittedName>
        <fullName evidence="1">Uncharacterized protein</fullName>
    </submittedName>
</protein>
<dbReference type="RefSeq" id="WP_058275059.1">
    <property type="nucleotide sequence ID" value="NZ_CYPS01000064.1"/>
</dbReference>
<reference evidence="2" key="1">
    <citation type="submission" date="2015-09" db="EMBL/GenBank/DDBJ databases">
        <authorList>
            <person name="Rodrigo-Torres L."/>
            <person name="Arahal D.R."/>
        </authorList>
    </citation>
    <scope>NUCLEOTIDE SEQUENCE [LARGE SCALE GENOMIC DNA]</scope>
    <source>
        <strain evidence="2">CECT 4293</strain>
    </source>
</reference>
<dbReference type="Proteomes" id="UP000050786">
    <property type="component" value="Unassembled WGS sequence"/>
</dbReference>
<dbReference type="EMBL" id="CYPS01000064">
    <property type="protein sequence ID" value="CUH45135.1"/>
    <property type="molecule type" value="Genomic_DNA"/>
</dbReference>